<evidence type="ECO:0000256" key="1">
    <source>
        <dbReference type="ARBA" id="ARBA00022679"/>
    </source>
</evidence>
<keyword evidence="4" id="KW-0687">Ribonucleoprotein</keyword>
<dbReference type="CDD" id="cd04301">
    <property type="entry name" value="NAT_SF"/>
    <property type="match status" value="1"/>
</dbReference>
<name>A0A1C6TAV7_9ACTN</name>
<dbReference type="Pfam" id="PF00583">
    <property type="entry name" value="Acetyltransf_1"/>
    <property type="match status" value="1"/>
</dbReference>
<reference evidence="5" key="1">
    <citation type="submission" date="2016-06" db="EMBL/GenBank/DDBJ databases">
        <authorList>
            <person name="Varghese N."/>
            <person name="Submissions Spin"/>
        </authorList>
    </citation>
    <scope>NUCLEOTIDE SEQUENCE [LARGE SCALE GENOMIC DNA]</scope>
    <source>
        <strain evidence="5">DSM 43817</strain>
    </source>
</reference>
<keyword evidence="5" id="KW-1185">Reference proteome</keyword>
<evidence type="ECO:0000256" key="2">
    <source>
        <dbReference type="ARBA" id="ARBA00023315"/>
    </source>
</evidence>
<dbReference type="InterPro" id="IPR000182">
    <property type="entry name" value="GNAT_dom"/>
</dbReference>
<evidence type="ECO:0000259" key="3">
    <source>
        <dbReference type="PROSITE" id="PS51186"/>
    </source>
</evidence>
<evidence type="ECO:0000313" key="4">
    <source>
        <dbReference type="EMBL" id="SCL38946.1"/>
    </source>
</evidence>
<dbReference type="PANTHER" id="PTHR43877:SF2">
    <property type="entry name" value="AMINOALKYLPHOSPHONATE N-ACETYLTRANSFERASE-RELATED"/>
    <property type="match status" value="1"/>
</dbReference>
<dbReference type="GO" id="GO:0016747">
    <property type="term" value="F:acyltransferase activity, transferring groups other than amino-acyl groups"/>
    <property type="evidence" value="ECO:0007669"/>
    <property type="project" value="InterPro"/>
</dbReference>
<dbReference type="InterPro" id="IPR050832">
    <property type="entry name" value="Bact_Acetyltransf"/>
</dbReference>
<feature type="domain" description="N-acetyltransferase" evidence="3">
    <location>
        <begin position="2"/>
        <end position="157"/>
    </location>
</feature>
<dbReference type="GO" id="GO:0005840">
    <property type="term" value="C:ribosome"/>
    <property type="evidence" value="ECO:0007669"/>
    <property type="project" value="UniProtKB-KW"/>
</dbReference>
<dbReference type="PROSITE" id="PS51186">
    <property type="entry name" value="GNAT"/>
    <property type="match status" value="1"/>
</dbReference>
<keyword evidence="1" id="KW-0808">Transferase</keyword>
<dbReference type="SUPFAM" id="SSF55729">
    <property type="entry name" value="Acyl-CoA N-acyltransferases (Nat)"/>
    <property type="match status" value="1"/>
</dbReference>
<keyword evidence="2" id="KW-0012">Acyltransferase</keyword>
<accession>A0A1C6TAV7</accession>
<dbReference type="Gene3D" id="3.40.630.30">
    <property type="match status" value="1"/>
</dbReference>
<dbReference type="Proteomes" id="UP000198959">
    <property type="component" value="Unassembled WGS sequence"/>
</dbReference>
<dbReference type="EMBL" id="FMHW01000002">
    <property type="protein sequence ID" value="SCL38946.1"/>
    <property type="molecule type" value="Genomic_DNA"/>
</dbReference>
<evidence type="ECO:0000313" key="5">
    <source>
        <dbReference type="Proteomes" id="UP000198959"/>
    </source>
</evidence>
<dbReference type="OrthoDB" id="9805924at2"/>
<proteinExistence type="predicted"/>
<keyword evidence="4" id="KW-0689">Ribosomal protein</keyword>
<dbReference type="AlphaFoldDB" id="A0A1C6TAV7"/>
<gene>
    <name evidence="4" type="ORF">GA0074692_5189</name>
</gene>
<dbReference type="InterPro" id="IPR016181">
    <property type="entry name" value="Acyl_CoA_acyltransferase"/>
</dbReference>
<organism evidence="4 5">
    <name type="scientific">Micromonospora pallida</name>
    <dbReference type="NCBI Taxonomy" id="145854"/>
    <lineage>
        <taxon>Bacteria</taxon>
        <taxon>Bacillati</taxon>
        <taxon>Actinomycetota</taxon>
        <taxon>Actinomycetes</taxon>
        <taxon>Micromonosporales</taxon>
        <taxon>Micromonosporaceae</taxon>
        <taxon>Micromonospora</taxon>
    </lineage>
</organism>
<dbReference type="STRING" id="145854.GA0074692_5189"/>
<protein>
    <submittedName>
        <fullName evidence="4">Ribosomal protein S18 acetylase RimI</fullName>
    </submittedName>
</protein>
<sequence length="157" mass="17960">MMKIGPLTEFDRDEWEGLARSFHAHFAGRPGRPETKVNDDGYEQTWQRLLDGDQIRGISARLDDKMVGIAHYLFHASVWSAGRCYMADLFVDPQVRRRGVATAMIQWVARDAEEHGAPRLYWNTEVDADARALYDKVANYRGYIVYSYARPATTTAT</sequence>
<dbReference type="PANTHER" id="PTHR43877">
    <property type="entry name" value="AMINOALKYLPHOSPHONATE N-ACETYLTRANSFERASE-RELATED-RELATED"/>
    <property type="match status" value="1"/>
</dbReference>